<evidence type="ECO:0000256" key="8">
    <source>
        <dbReference type="HAMAP-Rule" id="MF_01818"/>
    </source>
</evidence>
<comment type="cofactor">
    <cofactor evidence="8">
        <name>Zn(2+)</name>
        <dbReference type="ChEBI" id="CHEBI:29105"/>
    </cofactor>
    <text evidence="8">Binds 2 Zn(2+) ions.</text>
</comment>
<keyword evidence="2 8" id="KW-0819">tRNA processing</keyword>
<dbReference type="NCBIfam" id="TIGR02651">
    <property type="entry name" value="RNase_Z"/>
    <property type="match status" value="1"/>
</dbReference>
<accession>A0A5J5IEI2</accession>
<feature type="active site" description="Proton acceptor" evidence="8">
    <location>
        <position position="65"/>
    </location>
</feature>
<evidence type="ECO:0000256" key="6">
    <source>
        <dbReference type="ARBA" id="ARBA00022801"/>
    </source>
</evidence>
<evidence type="ECO:0000256" key="5">
    <source>
        <dbReference type="ARBA" id="ARBA00022759"/>
    </source>
</evidence>
<keyword evidence="3 8" id="KW-0540">Nuclease</keyword>
<feature type="domain" description="Metallo-beta-lactamase" evidence="9">
    <location>
        <begin position="170"/>
        <end position="268"/>
    </location>
</feature>
<dbReference type="RefSeq" id="WP_150416308.1">
    <property type="nucleotide sequence ID" value="NZ_VYQF01000007.1"/>
</dbReference>
<name>A0A5J5IEI2_9BACT</name>
<feature type="binding site" evidence="8">
    <location>
        <position position="139"/>
    </location>
    <ligand>
        <name>Zn(2+)</name>
        <dbReference type="ChEBI" id="CHEBI:29105"/>
        <label>1</label>
        <note>catalytic</note>
    </ligand>
</feature>
<dbReference type="NCBIfam" id="NF000801">
    <property type="entry name" value="PRK00055.1-3"/>
    <property type="match status" value="1"/>
</dbReference>
<comment type="similarity">
    <text evidence="8">Belongs to the RNase Z family.</text>
</comment>
<dbReference type="EC" id="3.1.26.11" evidence="8"/>
<comment type="subunit">
    <text evidence="1 8">Homodimer.</text>
</comment>
<feature type="binding site" evidence="8">
    <location>
        <position position="63"/>
    </location>
    <ligand>
        <name>Zn(2+)</name>
        <dbReference type="ChEBI" id="CHEBI:29105"/>
        <label>1</label>
        <note>catalytic</note>
    </ligand>
</feature>
<feature type="binding site" evidence="8">
    <location>
        <position position="267"/>
    </location>
    <ligand>
        <name>Zn(2+)</name>
        <dbReference type="ChEBI" id="CHEBI:29105"/>
        <label>2</label>
        <note>catalytic</note>
    </ligand>
</feature>
<dbReference type="SUPFAM" id="SSF56281">
    <property type="entry name" value="Metallo-hydrolase/oxidoreductase"/>
    <property type="match status" value="1"/>
</dbReference>
<evidence type="ECO:0000256" key="4">
    <source>
        <dbReference type="ARBA" id="ARBA00022723"/>
    </source>
</evidence>
<dbReference type="InterPro" id="IPR001279">
    <property type="entry name" value="Metallo-B-lactamas"/>
</dbReference>
<dbReference type="PANTHER" id="PTHR46018">
    <property type="entry name" value="ZINC PHOSPHODIESTERASE ELAC PROTEIN 1"/>
    <property type="match status" value="1"/>
</dbReference>
<dbReference type="PANTHER" id="PTHR46018:SF2">
    <property type="entry name" value="ZINC PHOSPHODIESTERASE ELAC PROTEIN 1"/>
    <property type="match status" value="1"/>
</dbReference>
<dbReference type="GO" id="GO:0042781">
    <property type="term" value="F:3'-tRNA processing endoribonuclease activity"/>
    <property type="evidence" value="ECO:0007669"/>
    <property type="project" value="UniProtKB-UniRule"/>
</dbReference>
<gene>
    <name evidence="8" type="primary">rnz</name>
    <name evidence="10" type="ORF">FW778_18290</name>
</gene>
<keyword evidence="7 8" id="KW-0862">Zinc</keyword>
<evidence type="ECO:0000259" key="9">
    <source>
        <dbReference type="Pfam" id="PF12706"/>
    </source>
</evidence>
<dbReference type="Proteomes" id="UP000326903">
    <property type="component" value="Unassembled WGS sequence"/>
</dbReference>
<evidence type="ECO:0000256" key="2">
    <source>
        <dbReference type="ARBA" id="ARBA00022694"/>
    </source>
</evidence>
<dbReference type="HAMAP" id="MF_01818">
    <property type="entry name" value="RNase_Z_BN"/>
    <property type="match status" value="1"/>
</dbReference>
<keyword evidence="4 8" id="KW-0479">Metal-binding</keyword>
<feature type="binding site" evidence="8">
    <location>
        <position position="65"/>
    </location>
    <ligand>
        <name>Zn(2+)</name>
        <dbReference type="ChEBI" id="CHEBI:29105"/>
        <label>2</label>
        <note>catalytic</note>
    </ligand>
</feature>
<keyword evidence="6 8" id="KW-0378">Hydrolase</keyword>
<evidence type="ECO:0000256" key="1">
    <source>
        <dbReference type="ARBA" id="ARBA00011738"/>
    </source>
</evidence>
<dbReference type="InterPro" id="IPR013471">
    <property type="entry name" value="RNase_Z/BN"/>
</dbReference>
<dbReference type="Pfam" id="PF23023">
    <property type="entry name" value="Anti-Pycsar_Apyc1"/>
    <property type="match status" value="1"/>
</dbReference>
<reference evidence="10 11" key="1">
    <citation type="submission" date="2019-09" db="EMBL/GenBank/DDBJ databases">
        <title>Draft genome sequence of Ginsengibacter sp. BR5-29.</title>
        <authorList>
            <person name="Im W.-T."/>
        </authorList>
    </citation>
    <scope>NUCLEOTIDE SEQUENCE [LARGE SCALE GENOMIC DNA]</scope>
    <source>
        <strain evidence="10 11">BR5-29</strain>
    </source>
</reference>
<dbReference type="Gene3D" id="3.60.15.10">
    <property type="entry name" value="Ribonuclease Z/Hydroxyacylglutathione hydrolase-like"/>
    <property type="match status" value="1"/>
</dbReference>
<sequence>MFSVTILGNNSAVPTHDRHPTAQVLQTLDHTFLIDCGEGTQMQMNLYKIKRGKINQIFISHLHGDHYFGLIGLLTTLGLNHRTADLHVYGPAALKEIINLQLDVCNANLPYTLNFHSINSEEIIFEDKKMAVECFKVNHRIECWGFLFREKKNLRKIDPKKIKNYNIPTTFYESLHEGKDYITENNKLIKNEWVTVPVRPPKSYAYSADTTYFEQIIDKISGVDLLYHEATYLHALEEKAVNRFHSTAKQAAMIAEKAGVKKLLIGHFSSMYEKLDDFKTEAREVFENTDIAEEGVCYFV</sequence>
<dbReference type="AlphaFoldDB" id="A0A5J5IEI2"/>
<feature type="binding site" evidence="8">
    <location>
        <position position="61"/>
    </location>
    <ligand>
        <name>Zn(2+)</name>
        <dbReference type="ChEBI" id="CHEBI:29105"/>
        <label>1</label>
        <note>catalytic</note>
    </ligand>
</feature>
<dbReference type="GO" id="GO:0008270">
    <property type="term" value="F:zinc ion binding"/>
    <property type="evidence" value="ECO:0007669"/>
    <property type="project" value="UniProtKB-UniRule"/>
</dbReference>
<dbReference type="CDD" id="cd07717">
    <property type="entry name" value="RNaseZ_ZiPD-like_MBL-fold"/>
    <property type="match status" value="1"/>
</dbReference>
<organism evidence="10 11">
    <name type="scientific">Ginsengibacter hankyongi</name>
    <dbReference type="NCBI Taxonomy" id="2607284"/>
    <lineage>
        <taxon>Bacteria</taxon>
        <taxon>Pseudomonadati</taxon>
        <taxon>Bacteroidota</taxon>
        <taxon>Chitinophagia</taxon>
        <taxon>Chitinophagales</taxon>
        <taxon>Chitinophagaceae</taxon>
        <taxon>Ginsengibacter</taxon>
    </lineage>
</organism>
<evidence type="ECO:0000256" key="3">
    <source>
        <dbReference type="ARBA" id="ARBA00022722"/>
    </source>
</evidence>
<feature type="binding site" evidence="8">
    <location>
        <position position="209"/>
    </location>
    <ligand>
        <name>Zn(2+)</name>
        <dbReference type="ChEBI" id="CHEBI:29105"/>
        <label>1</label>
        <note>catalytic</note>
    </ligand>
</feature>
<feature type="binding site" evidence="8">
    <location>
        <position position="66"/>
    </location>
    <ligand>
        <name>Zn(2+)</name>
        <dbReference type="ChEBI" id="CHEBI:29105"/>
        <label>2</label>
        <note>catalytic</note>
    </ligand>
</feature>
<evidence type="ECO:0000313" key="11">
    <source>
        <dbReference type="Proteomes" id="UP000326903"/>
    </source>
</evidence>
<evidence type="ECO:0000256" key="7">
    <source>
        <dbReference type="ARBA" id="ARBA00022833"/>
    </source>
</evidence>
<proteinExistence type="inferred from homology"/>
<keyword evidence="11" id="KW-1185">Reference proteome</keyword>
<feature type="binding site" evidence="8">
    <location>
        <position position="209"/>
    </location>
    <ligand>
        <name>Zn(2+)</name>
        <dbReference type="ChEBI" id="CHEBI:29105"/>
        <label>2</label>
        <note>catalytic</note>
    </ligand>
</feature>
<protein>
    <recommendedName>
        <fullName evidence="8">Ribonuclease Z</fullName>
        <shortName evidence="8">RNase Z</shortName>
        <ecNumber evidence="8">3.1.26.11</ecNumber>
    </recommendedName>
    <alternativeName>
        <fullName evidence="8">tRNA 3 endonuclease</fullName>
    </alternativeName>
    <alternativeName>
        <fullName evidence="8">tRNase Z</fullName>
    </alternativeName>
</protein>
<dbReference type="EMBL" id="VYQF01000007">
    <property type="protein sequence ID" value="KAA9036566.1"/>
    <property type="molecule type" value="Genomic_DNA"/>
</dbReference>
<comment type="catalytic activity">
    <reaction evidence="8">
        <text>Endonucleolytic cleavage of RNA, removing extra 3' nucleotides from tRNA precursor, generating 3' termini of tRNAs. A 3'-hydroxy group is left at the tRNA terminus and a 5'-phosphoryl group is left at the trailer molecule.</text>
        <dbReference type="EC" id="3.1.26.11"/>
    </reaction>
</comment>
<dbReference type="Pfam" id="PF12706">
    <property type="entry name" value="Lactamase_B_2"/>
    <property type="match status" value="1"/>
</dbReference>
<dbReference type="InterPro" id="IPR036866">
    <property type="entry name" value="RibonucZ/Hydroxyglut_hydro"/>
</dbReference>
<keyword evidence="5 8" id="KW-0255">Endonuclease</keyword>
<comment type="caution">
    <text evidence="10">The sequence shown here is derived from an EMBL/GenBank/DDBJ whole genome shotgun (WGS) entry which is preliminary data.</text>
</comment>
<evidence type="ECO:0000313" key="10">
    <source>
        <dbReference type="EMBL" id="KAA9036566.1"/>
    </source>
</evidence>
<comment type="function">
    <text evidence="8">Zinc phosphodiesterase, which displays some tRNA 3'-processing endonuclease activity. Probably involved in tRNA maturation, by removing a 3'-trailer from precursor tRNA.</text>
</comment>